<evidence type="ECO:0000313" key="3">
    <source>
        <dbReference type="Proteomes" id="UP001596203"/>
    </source>
</evidence>
<organism evidence="2 3">
    <name type="scientific">Plantactinospora solaniradicis</name>
    <dbReference type="NCBI Taxonomy" id="1723736"/>
    <lineage>
        <taxon>Bacteria</taxon>
        <taxon>Bacillati</taxon>
        <taxon>Actinomycetota</taxon>
        <taxon>Actinomycetes</taxon>
        <taxon>Micromonosporales</taxon>
        <taxon>Micromonosporaceae</taxon>
        <taxon>Plantactinospora</taxon>
    </lineage>
</organism>
<feature type="compositionally biased region" description="Low complexity" evidence="1">
    <location>
        <begin position="19"/>
        <end position="40"/>
    </location>
</feature>
<evidence type="ECO:0000256" key="1">
    <source>
        <dbReference type="SAM" id="MobiDB-lite"/>
    </source>
</evidence>
<name>A0ABW1K3C7_9ACTN</name>
<proteinExistence type="predicted"/>
<dbReference type="InterPro" id="IPR029475">
    <property type="entry name" value="DUF6807"/>
</dbReference>
<dbReference type="Pfam" id="PF14100">
    <property type="entry name" value="DUF6807"/>
    <property type="match status" value="1"/>
</dbReference>
<reference evidence="3" key="1">
    <citation type="journal article" date="2019" name="Int. J. Syst. Evol. Microbiol.">
        <title>The Global Catalogue of Microorganisms (GCM) 10K type strain sequencing project: providing services to taxonomists for standard genome sequencing and annotation.</title>
        <authorList>
            <consortium name="The Broad Institute Genomics Platform"/>
            <consortium name="The Broad Institute Genome Sequencing Center for Infectious Disease"/>
            <person name="Wu L."/>
            <person name="Ma J."/>
        </authorList>
    </citation>
    <scope>NUCLEOTIDE SEQUENCE [LARGE SCALE GENOMIC DNA]</scope>
    <source>
        <strain evidence="3">ZS-35-S2</strain>
    </source>
</reference>
<gene>
    <name evidence="2" type="ORF">ACFP2T_06960</name>
</gene>
<comment type="caution">
    <text evidence="2">The sequence shown here is derived from an EMBL/GenBank/DDBJ whole genome shotgun (WGS) entry which is preliminary data.</text>
</comment>
<keyword evidence="3" id="KW-1185">Reference proteome</keyword>
<evidence type="ECO:0000313" key="2">
    <source>
        <dbReference type="EMBL" id="MFC6015930.1"/>
    </source>
</evidence>
<sequence>MNIPVPAVAVPAPATAPAALPNALPSRATTGVTSGATATRPSSGLTVSHDIGRSVRVGWHGADLFDYVYTPEEPRAESPRPYLHPIRTLAGNVVSLYRPHNHLWHKGLCFGISNFGPYNFWGGSTYVRGQGYRSLDNLGLVAHVDFPALRRDADAVRLVERLRWVGPNGNRVVSERRRLAVAVWANMSAWRLQFETVLRNDTAEVITVGSPTTQGRENAGYGGLFWHGPRSFIGGQVVTEDGPGADELMGWRGPWMGFVGRHDGLGPPAALASTLVFRNDPANLGGPTRWFVRTEPYACLGPAPFFDREYAFTPGTELRLRYDVVIADGERDVAGCARLAERAGMTDLLADEPEDQRR</sequence>
<protein>
    <submittedName>
        <fullName evidence="2">PmoA family protein</fullName>
    </submittedName>
</protein>
<dbReference type="EMBL" id="JBHSPR010000007">
    <property type="protein sequence ID" value="MFC6015930.1"/>
    <property type="molecule type" value="Genomic_DNA"/>
</dbReference>
<accession>A0ABW1K3C7</accession>
<dbReference type="Proteomes" id="UP001596203">
    <property type="component" value="Unassembled WGS sequence"/>
</dbReference>
<feature type="region of interest" description="Disordered" evidence="1">
    <location>
        <begin position="19"/>
        <end position="45"/>
    </location>
</feature>